<dbReference type="InterPro" id="IPR031778">
    <property type="entry name" value="Sortilin_N"/>
</dbReference>
<dbReference type="SUPFAM" id="SSF50939">
    <property type="entry name" value="Sialidases"/>
    <property type="match status" value="1"/>
</dbReference>
<dbReference type="EMBL" id="UINC01076920">
    <property type="protein sequence ID" value="SVC16538.1"/>
    <property type="molecule type" value="Genomic_DNA"/>
</dbReference>
<proteinExistence type="predicted"/>
<feature type="domain" description="Sortilin N-terminal" evidence="2">
    <location>
        <begin position="74"/>
        <end position="192"/>
    </location>
</feature>
<dbReference type="InterPro" id="IPR015943">
    <property type="entry name" value="WD40/YVTN_repeat-like_dom_sf"/>
</dbReference>
<dbReference type="PANTHER" id="PTHR43739:SF5">
    <property type="entry name" value="EXO-ALPHA-SIALIDASE"/>
    <property type="match status" value="1"/>
</dbReference>
<dbReference type="Gene3D" id="2.130.10.10">
    <property type="entry name" value="YVTN repeat-like/Quinoprotein amine dehydrogenase"/>
    <property type="match status" value="2"/>
</dbReference>
<accession>A0A382JXB3</accession>
<dbReference type="PANTHER" id="PTHR43739">
    <property type="entry name" value="XYLOGLUCANASE (EUROFUNG)"/>
    <property type="match status" value="1"/>
</dbReference>
<dbReference type="GO" id="GO:0010411">
    <property type="term" value="P:xyloglucan metabolic process"/>
    <property type="evidence" value="ECO:0007669"/>
    <property type="project" value="TreeGrafter"/>
</dbReference>
<keyword evidence="1" id="KW-0677">Repeat</keyword>
<gene>
    <name evidence="3" type="ORF">METZ01_LOCUS269392</name>
</gene>
<evidence type="ECO:0000313" key="3">
    <source>
        <dbReference type="EMBL" id="SVC16538.1"/>
    </source>
</evidence>
<evidence type="ECO:0000259" key="2">
    <source>
        <dbReference type="Pfam" id="PF15902"/>
    </source>
</evidence>
<organism evidence="3">
    <name type="scientific">marine metagenome</name>
    <dbReference type="NCBI Taxonomy" id="408172"/>
    <lineage>
        <taxon>unclassified sequences</taxon>
        <taxon>metagenomes</taxon>
        <taxon>ecological metagenomes</taxon>
    </lineage>
</organism>
<feature type="non-terminal residue" evidence="3">
    <location>
        <position position="276"/>
    </location>
</feature>
<dbReference type="AlphaFoldDB" id="A0A382JXB3"/>
<dbReference type="InterPro" id="IPR036278">
    <property type="entry name" value="Sialidase_sf"/>
</dbReference>
<dbReference type="Pfam" id="PF15902">
    <property type="entry name" value="Sortilin-Vps10"/>
    <property type="match status" value="1"/>
</dbReference>
<evidence type="ECO:0000256" key="1">
    <source>
        <dbReference type="ARBA" id="ARBA00022737"/>
    </source>
</evidence>
<protein>
    <recommendedName>
        <fullName evidence="2">Sortilin N-terminal domain-containing protein</fullName>
    </recommendedName>
</protein>
<dbReference type="SUPFAM" id="SSF110296">
    <property type="entry name" value="Oligoxyloglucan reducing end-specific cellobiohydrolase"/>
    <property type="match status" value="1"/>
</dbReference>
<reference evidence="3" key="1">
    <citation type="submission" date="2018-05" db="EMBL/GenBank/DDBJ databases">
        <authorList>
            <person name="Lanie J.A."/>
            <person name="Ng W.-L."/>
            <person name="Kazmierczak K.M."/>
            <person name="Andrzejewski T.M."/>
            <person name="Davidsen T.M."/>
            <person name="Wayne K.J."/>
            <person name="Tettelin H."/>
            <person name="Glass J.I."/>
            <person name="Rusch D."/>
            <person name="Podicherti R."/>
            <person name="Tsui H.-C.T."/>
            <person name="Winkler M.E."/>
        </authorList>
    </citation>
    <scope>NUCLEOTIDE SEQUENCE</scope>
</reference>
<dbReference type="CDD" id="cd15482">
    <property type="entry name" value="Sialidase_non-viral"/>
    <property type="match status" value="1"/>
</dbReference>
<sequence length="276" mass="30027">MHIFVTAERSKNLMFLFSTIIILVSFSFAQTIAPEVYQNLEYRYIGPPGNRTSAVVSIPGDPLTYYVGGSSGGVWRTEDGGRNWEPLFDDQQAQSIGALAIAPSDPHVIWAGTGEAFIRSNVSIGNGVYKSTDGGKTWKHMGLEKTGRIGRVAIDPRDPDIVFVAAVGHGYGPQKERGVFRTTDGGKTWKHVLFVDENTGCFEIAMNMDNPRILFAGMWPVVIRTWGRESGGPNGGVWRSTDGGSTWERLEKGLPKPPLGKVGLAIAPTNPDVVYA</sequence>
<dbReference type="InterPro" id="IPR052025">
    <property type="entry name" value="Xyloglucanase_GH74"/>
</dbReference>
<name>A0A382JXB3_9ZZZZ</name>